<dbReference type="Proteomes" id="UP000654918">
    <property type="component" value="Unassembled WGS sequence"/>
</dbReference>
<feature type="chain" id="PRO_5034060176" description="Fungal N-terminal domain-containing protein" evidence="1">
    <location>
        <begin position="23"/>
        <end position="1183"/>
    </location>
</feature>
<organism evidence="4 5">
    <name type="scientific">Colletotrichum plurivorum</name>
    <dbReference type="NCBI Taxonomy" id="2175906"/>
    <lineage>
        <taxon>Eukaryota</taxon>
        <taxon>Fungi</taxon>
        <taxon>Dikarya</taxon>
        <taxon>Ascomycota</taxon>
        <taxon>Pezizomycotina</taxon>
        <taxon>Sordariomycetes</taxon>
        <taxon>Hypocreomycetidae</taxon>
        <taxon>Glomerellales</taxon>
        <taxon>Glomerellaceae</taxon>
        <taxon>Colletotrichum</taxon>
        <taxon>Colletotrichum orchidearum species complex</taxon>
    </lineage>
</organism>
<comment type="caution">
    <text evidence="4">The sequence shown here is derived from an EMBL/GenBank/DDBJ whole genome shotgun (WGS) entry which is preliminary data.</text>
</comment>
<sequence>MSGSEVAGLVLGVLPLVINALAEYREGKGALSTLLKFKGLLDDLIHQLSTQKTAFYLDILQLLREAKVSAILDDIDPPESRCISVLRDARTADEVKKYLGQLYSPFLETLGCYEKCLKEITSKLETIVRPKTAAKDDLNVILHAHMHPDPSSLSFVKGRFKFAIDRKSLDVLVQDLRTERYSLGKLLKRVKTQRDWEARQPSAYSTKMAKLFSQVQVGAASLYRAACRCWTCECQHQHTIMVRLDNRIVNSLQPTGAQPAHITFRVCFPTGETLIQEAEVRARTNQIRLSETGIWQATDDAICRTASAPVTNICEEAREARRRGHAIALALDLTADAFNLREGVSKSQQSFKSTTTLGDFLATTSQDVRMTLKQQSLLALDVATAVSQLQRTPWSGIPWNNQTIKFLVEGDGKVATWAPIVEQSIQHATLPPGHVQPLHGTAQSPKATVLELAILMLEILHHKSLESWAAESHQGQGTATWGERLEAADRWLGLSDDKLLPNHLNAIEACIQQCVGRNSSWNMEFQRLFCENVNNDLGMAAEEHHQGELQSLGVEVFKVFQQLIEQPWVSDELTVLPSRRSIESEEERFRLWTQSMGLMQVGHASLDYRVRDSSVIKSSLTDVLSELLDHLKDQRDRTIGKDGSTISDDSDDEISVSSFGSNSFHEADFRLSSVVKRLDALYKLAARIRNPRNRPQRPTRDLYKHIPEGERAQYRENQEQIETALVAFVQQRHLLESVTEEQLKDLDTSRQDLLEQYASGTNWLIRRISLANSRRKQQFVYWEGHTQLLARDVATKVPVIRKPVSVSAVDVRGTQFAGQTAFSVATSATRLVSENITGPDDLKSVISHHSRVSTVVSPQEEKLAWPPAPGRLGGRKFFTCPYCKVLCPGRYLSADNWRSHQTVTAQLPYQCTYEDCPDANRLYGQRQEWIDHENQHRRVWHCHAHQEEFETQPEFHRHIVERHPEEDLSLEVEAAFGNRDEAISGHSEDSNRVVEHRGRRGSIANDFTPAEKYRFESLFGEEARSRIETLDGPVTVISIQKSLHIFDKVGETGGFVHTIELWRLHVNEDLEKMNPIEFLDAVGRKFTVLFCIGMHWRGMAEFINQAFLHVDILGPHVEQERYDLISPLGEIMLPQVWEHAIEPGWTIEMRMWPLESTGRPYPTPGPPPAPKPVVRQSLFRERF</sequence>
<dbReference type="AlphaFoldDB" id="A0A8H6JC82"/>
<keyword evidence="1" id="KW-0732">Signal</keyword>
<evidence type="ECO:0000259" key="3">
    <source>
        <dbReference type="Pfam" id="PF24476"/>
    </source>
</evidence>
<dbReference type="Pfam" id="PF22893">
    <property type="entry name" value="ULD_2"/>
    <property type="match status" value="1"/>
</dbReference>
<protein>
    <recommendedName>
        <fullName evidence="6">Fungal N-terminal domain-containing protein</fullName>
    </recommendedName>
</protein>
<feature type="signal peptide" evidence="1">
    <location>
        <begin position="1"/>
        <end position="22"/>
    </location>
</feature>
<evidence type="ECO:0000313" key="4">
    <source>
        <dbReference type="EMBL" id="KAF6810449.1"/>
    </source>
</evidence>
<keyword evidence="5" id="KW-1185">Reference proteome</keyword>
<feature type="domain" description="DUF7580" evidence="3">
    <location>
        <begin position="213"/>
        <end position="513"/>
    </location>
</feature>
<dbReference type="Pfam" id="PF24476">
    <property type="entry name" value="DUF7580"/>
    <property type="match status" value="1"/>
</dbReference>
<dbReference type="EMBL" id="WIGO01000497">
    <property type="protein sequence ID" value="KAF6810449.1"/>
    <property type="molecule type" value="Genomic_DNA"/>
</dbReference>
<feature type="domain" description="Ubiquitin-like" evidence="2">
    <location>
        <begin position="1072"/>
        <end position="1154"/>
    </location>
</feature>
<dbReference type="PANTHER" id="PTHR35186">
    <property type="entry name" value="ANK_REP_REGION DOMAIN-CONTAINING PROTEIN"/>
    <property type="match status" value="1"/>
</dbReference>
<name>A0A8H6JC82_9PEZI</name>
<proteinExistence type="predicted"/>
<evidence type="ECO:0008006" key="6">
    <source>
        <dbReference type="Google" id="ProtNLM"/>
    </source>
</evidence>
<dbReference type="InterPro" id="IPR056002">
    <property type="entry name" value="DUF7580"/>
</dbReference>
<dbReference type="InterPro" id="IPR054464">
    <property type="entry name" value="ULD_fung"/>
</dbReference>
<evidence type="ECO:0000313" key="5">
    <source>
        <dbReference type="Proteomes" id="UP000654918"/>
    </source>
</evidence>
<reference evidence="4" key="1">
    <citation type="journal article" date="2020" name="Phytopathology">
        <title>Genome Sequence Resources of Colletotrichum truncatum, C. plurivorum, C. musicola, and C. sojae: Four Species Pathogenic to Soybean (Glycine max).</title>
        <authorList>
            <person name="Rogerio F."/>
            <person name="Boufleur T.R."/>
            <person name="Ciampi-Guillardi M."/>
            <person name="Sukno S.A."/>
            <person name="Thon M.R."/>
            <person name="Massola Junior N.S."/>
            <person name="Baroncelli R."/>
        </authorList>
    </citation>
    <scope>NUCLEOTIDE SEQUENCE</scope>
    <source>
        <strain evidence="4">LFN00145</strain>
    </source>
</reference>
<gene>
    <name evidence="4" type="ORF">CPLU01_15301</name>
</gene>
<dbReference type="PANTHER" id="PTHR35186:SF4">
    <property type="entry name" value="PRION-INHIBITION AND PROPAGATION HELO DOMAIN-CONTAINING PROTEIN"/>
    <property type="match status" value="1"/>
</dbReference>
<evidence type="ECO:0000256" key="1">
    <source>
        <dbReference type="SAM" id="SignalP"/>
    </source>
</evidence>
<accession>A0A8H6JC82</accession>
<evidence type="ECO:0000259" key="2">
    <source>
        <dbReference type="Pfam" id="PF22893"/>
    </source>
</evidence>